<dbReference type="PANTHER" id="PTHR38926">
    <property type="entry name" value="F-BOX DOMAIN CONTAINING PROTEIN, EXPRESSED"/>
    <property type="match status" value="1"/>
</dbReference>
<proteinExistence type="predicted"/>
<gene>
    <name evidence="2" type="ORF">GUJ93_ZPchr0002g24721</name>
</gene>
<evidence type="ECO:0000313" key="2">
    <source>
        <dbReference type="EMBL" id="KAG8058804.1"/>
    </source>
</evidence>
<dbReference type="InterPro" id="IPR001810">
    <property type="entry name" value="F-box_dom"/>
</dbReference>
<feature type="domain" description="F-box" evidence="1">
    <location>
        <begin position="48"/>
        <end position="96"/>
    </location>
</feature>
<evidence type="ECO:0000259" key="1">
    <source>
        <dbReference type="PROSITE" id="PS50181"/>
    </source>
</evidence>
<reference evidence="2" key="2">
    <citation type="submission" date="2021-02" db="EMBL/GenBank/DDBJ databases">
        <authorList>
            <person name="Kimball J.A."/>
            <person name="Haas M.W."/>
            <person name="Macchietto M."/>
            <person name="Kono T."/>
            <person name="Duquette J."/>
            <person name="Shao M."/>
        </authorList>
    </citation>
    <scope>NUCLEOTIDE SEQUENCE</scope>
    <source>
        <tissue evidence="2">Fresh leaf tissue</tissue>
    </source>
</reference>
<dbReference type="FunFam" id="1.20.1280.50:FF:000037">
    <property type="entry name" value="F-box protein SKIP19"/>
    <property type="match status" value="1"/>
</dbReference>
<dbReference type="Pfam" id="PF12937">
    <property type="entry name" value="F-box-like"/>
    <property type="match status" value="1"/>
</dbReference>
<dbReference type="PROSITE" id="PS50181">
    <property type="entry name" value="FBOX"/>
    <property type="match status" value="1"/>
</dbReference>
<accession>A0A8J5VVZ5</accession>
<comment type="caution">
    <text evidence="2">The sequence shown here is derived from an EMBL/GenBank/DDBJ whole genome shotgun (WGS) entry which is preliminary data.</text>
</comment>
<evidence type="ECO:0000313" key="3">
    <source>
        <dbReference type="Proteomes" id="UP000729402"/>
    </source>
</evidence>
<dbReference type="PANTHER" id="PTHR38926:SF2">
    <property type="entry name" value="F-BOX_LRR-REPEAT PROTEIN 21-RELATED"/>
    <property type="match status" value="1"/>
</dbReference>
<name>A0A8J5VVZ5_ZIZPA</name>
<keyword evidence="3" id="KW-1185">Reference proteome</keyword>
<dbReference type="OrthoDB" id="2095648at2759"/>
<dbReference type="AlphaFoldDB" id="A0A8J5VVZ5"/>
<reference evidence="2" key="1">
    <citation type="journal article" date="2021" name="bioRxiv">
        <title>Whole Genome Assembly and Annotation of Northern Wild Rice, Zizania palustris L., Supports a Whole Genome Duplication in the Zizania Genus.</title>
        <authorList>
            <person name="Haas M."/>
            <person name="Kono T."/>
            <person name="Macchietto M."/>
            <person name="Millas R."/>
            <person name="McGilp L."/>
            <person name="Shao M."/>
            <person name="Duquette J."/>
            <person name="Hirsch C.N."/>
            <person name="Kimball J."/>
        </authorList>
    </citation>
    <scope>NUCLEOTIDE SEQUENCE</scope>
    <source>
        <tissue evidence="2">Fresh leaf tissue</tissue>
    </source>
</reference>
<organism evidence="2 3">
    <name type="scientific">Zizania palustris</name>
    <name type="common">Northern wild rice</name>
    <dbReference type="NCBI Taxonomy" id="103762"/>
    <lineage>
        <taxon>Eukaryota</taxon>
        <taxon>Viridiplantae</taxon>
        <taxon>Streptophyta</taxon>
        <taxon>Embryophyta</taxon>
        <taxon>Tracheophyta</taxon>
        <taxon>Spermatophyta</taxon>
        <taxon>Magnoliopsida</taxon>
        <taxon>Liliopsida</taxon>
        <taxon>Poales</taxon>
        <taxon>Poaceae</taxon>
        <taxon>BOP clade</taxon>
        <taxon>Oryzoideae</taxon>
        <taxon>Oryzeae</taxon>
        <taxon>Zizaniinae</taxon>
        <taxon>Zizania</taxon>
    </lineage>
</organism>
<dbReference type="Proteomes" id="UP000729402">
    <property type="component" value="Unassembled WGS sequence"/>
</dbReference>
<protein>
    <recommendedName>
        <fullName evidence="1">F-box domain-containing protein</fullName>
    </recommendedName>
</protein>
<dbReference type="EMBL" id="JAAALK010000287">
    <property type="protein sequence ID" value="KAG8058804.1"/>
    <property type="molecule type" value="Genomic_DNA"/>
</dbReference>
<sequence length="315" mass="35462">MLQPARENEGVWRLSVWCFGVDAGVQFSRCENPIFPLIPSMAQDGGESRDWAEMPSDALSGVFGKLNASDILTGAGLVCRVWRQLATNDPTLWRRVDMSCQADLVENMKAKYAMARIAVNRAAGTMEAFSAEYFVTDDLLLYISTRASSLKSLHLIYCPYISIKGIAEAMKGFTQLEELTLYLSSFHGYVSEAIGRAGQQLICFRLNNAFGYYNCPVDDTEAFWIANNMPELRELQLIGNRLSNDGLIAILDHCLRLESLDVSRCYNVQMDDVLKSKCARIRDLMLPRDQDVFIDSDPSDEGYSYDTDAMYDSEY</sequence>